<keyword evidence="1" id="KW-0472">Membrane</keyword>
<evidence type="ECO:0000313" key="3">
    <source>
        <dbReference type="Proteomes" id="UP000051012"/>
    </source>
</evidence>
<gene>
    <name evidence="2" type="ORF">AMJ52_03285</name>
</gene>
<dbReference type="AlphaFoldDB" id="A0A0S7YG72"/>
<sequence length="576" mass="67126">MFIFLLYFVSQFSTQYQNFVHSPQSDSILNHLTRGECHISDFTDDPVILWFWRTHSGDPDADSLLSKIPMRKNFYLSAVLRWEAREARNYETASSKLLLATHFDHSVIENFLSLIVLAIKYRKIDHFETAISIPIFTNFRNQVFIVTNFVLLLFFAIIMSGGIYILVKTVYYLPVLSHRIDPQGHNKIKGLIPFLLLLTPVIVFRNLYLIIICYSLLLAFVLSTREKNWLRVHIIVFLLFSLAPLPLGHFISFLQHRNRSFQLYEMVNYDSDNMVSATTDKEKELLAYALRQHGKIEEALLLYEDLYNRNYRNAAVLNNLANIYFHIDRFDLAETLYRNAIHSQDHGEIYFNLGLLKLKNIEYSESSYFMEEAKKRNFSSLSKDPIDIEPVNDDFLQITMSETSTYSGIIKRIYFLPILIIFLITFLPVPFEPPFHCNTCGQPICEECLKKIDTEIICNDCFTKFKSAKSGEMENSLRAMVMRQRLRLDKFITYLLNIVIPGAGLIYQGKNFVGLIFVFFVMLGYAPLIFSHLFIRPVGWVSLSLNPIFIIIALFIAALSYIYSFAYIRRIYASRR</sequence>
<feature type="transmembrane region" description="Helical" evidence="1">
    <location>
        <begin position="491"/>
        <end position="507"/>
    </location>
</feature>
<dbReference type="EMBL" id="LJNI01000029">
    <property type="protein sequence ID" value="KPJ73762.1"/>
    <property type="molecule type" value="Genomic_DNA"/>
</dbReference>
<evidence type="ECO:0000256" key="1">
    <source>
        <dbReference type="SAM" id="Phobius"/>
    </source>
</evidence>
<dbReference type="Proteomes" id="UP000051012">
    <property type="component" value="Unassembled WGS sequence"/>
</dbReference>
<feature type="transmembrane region" description="Helical" evidence="1">
    <location>
        <begin position="514"/>
        <end position="535"/>
    </location>
</feature>
<feature type="transmembrane region" description="Helical" evidence="1">
    <location>
        <begin position="413"/>
        <end position="431"/>
    </location>
</feature>
<dbReference type="Pfam" id="PF04733">
    <property type="entry name" value="Coatomer_E"/>
    <property type="match status" value="1"/>
</dbReference>
<comment type="caution">
    <text evidence="2">The sequence shown here is derived from an EMBL/GenBank/DDBJ whole genome shotgun (WGS) entry which is preliminary data.</text>
</comment>
<feature type="transmembrane region" description="Helical" evidence="1">
    <location>
        <begin position="234"/>
        <end position="254"/>
    </location>
</feature>
<dbReference type="InterPro" id="IPR011990">
    <property type="entry name" value="TPR-like_helical_dom_sf"/>
</dbReference>
<dbReference type="SUPFAM" id="SSF48452">
    <property type="entry name" value="TPR-like"/>
    <property type="match status" value="1"/>
</dbReference>
<evidence type="ECO:0000313" key="2">
    <source>
        <dbReference type="EMBL" id="KPJ73762.1"/>
    </source>
</evidence>
<organism evidence="2 3">
    <name type="scientific">candidate division TA06 bacterium DG_78</name>
    <dbReference type="NCBI Taxonomy" id="1703772"/>
    <lineage>
        <taxon>Bacteria</taxon>
        <taxon>Bacteria division TA06</taxon>
    </lineage>
</organism>
<name>A0A0S7YG72_UNCT6</name>
<feature type="transmembrane region" description="Helical" evidence="1">
    <location>
        <begin position="194"/>
        <end position="222"/>
    </location>
</feature>
<keyword evidence="1" id="KW-0812">Transmembrane</keyword>
<feature type="transmembrane region" description="Helical" evidence="1">
    <location>
        <begin position="547"/>
        <end position="568"/>
    </location>
</feature>
<feature type="transmembrane region" description="Helical" evidence="1">
    <location>
        <begin position="149"/>
        <end position="173"/>
    </location>
</feature>
<accession>A0A0S7YG72</accession>
<proteinExistence type="predicted"/>
<dbReference type="Gene3D" id="1.25.40.10">
    <property type="entry name" value="Tetratricopeptide repeat domain"/>
    <property type="match status" value="1"/>
</dbReference>
<protein>
    <submittedName>
        <fullName evidence="2">Uncharacterized protein</fullName>
    </submittedName>
</protein>
<keyword evidence="1" id="KW-1133">Transmembrane helix</keyword>
<reference evidence="2 3" key="1">
    <citation type="journal article" date="2015" name="Microbiome">
        <title>Genomic resolution of linkages in carbon, nitrogen, and sulfur cycling among widespread estuary sediment bacteria.</title>
        <authorList>
            <person name="Baker B.J."/>
            <person name="Lazar C.S."/>
            <person name="Teske A.P."/>
            <person name="Dick G.J."/>
        </authorList>
    </citation>
    <scope>NUCLEOTIDE SEQUENCE [LARGE SCALE GENOMIC DNA]</scope>
    <source>
        <strain evidence="2">DG_78</strain>
    </source>
</reference>